<evidence type="ECO:0000259" key="7">
    <source>
        <dbReference type="Pfam" id="PF02687"/>
    </source>
</evidence>
<keyword evidence="4 6" id="KW-1133">Transmembrane helix</keyword>
<keyword evidence="5 6" id="KW-0472">Membrane</keyword>
<dbReference type="RefSeq" id="WP_204909853.1">
    <property type="nucleotide sequence ID" value="NZ_JACJLV010000073.1"/>
</dbReference>
<dbReference type="Proteomes" id="UP000713880">
    <property type="component" value="Unassembled WGS sequence"/>
</dbReference>
<comment type="subcellular location">
    <subcellularLocation>
        <location evidence="1">Cell membrane</location>
        <topology evidence="1">Multi-pass membrane protein</topology>
    </subcellularLocation>
</comment>
<evidence type="ECO:0000313" key="9">
    <source>
        <dbReference type="Proteomes" id="UP000713880"/>
    </source>
</evidence>
<protein>
    <submittedName>
        <fullName evidence="8">ABC transporter permease</fullName>
    </submittedName>
</protein>
<feature type="domain" description="ABC3 transporter permease C-terminal" evidence="7">
    <location>
        <begin position="303"/>
        <end position="419"/>
    </location>
</feature>
<keyword evidence="9" id="KW-1185">Reference proteome</keyword>
<dbReference type="InterPro" id="IPR003838">
    <property type="entry name" value="ABC3_permease_C"/>
</dbReference>
<dbReference type="AlphaFoldDB" id="A0A938X267"/>
<accession>A0A938X267</accession>
<sequence length="429" mass="47382">MNSWKRALLYVGRRKKKSLLLFLVMWISLLSVMTAVGIRKTSQAVTAGLKEKLSGYFTVIPNLEVDGAARNLNDGLCKEIVQTENMLTYNGNDVFYMSLPDVTLTPGRFTAAGEEEGAHAACFLAATRSEYQEQFYLDNLNLVKGEHLQEDDVGQALISTALARDNGLEIGDTFQSMVTENYRGTNEAALGNVYTYQVKGIFQVKEESEPDAERAEFDFPENYIFIDIQTDRKIVSDLRGGEFDWYRNGVNFYIRDSARFEETLEETAEMFHFDTDGYEIEQNNGKYQSSAGPLERVGFLTGIFIVVMIVLGIVILYLILFLWMRDRKHEMGVYLAAGIGKKEIFGQLILESLLLYAVSAIAAGLCTGALSGVVGRMMAAGMTELAGYSGEAGYMLATAAAGFVVVLAAVGMSFLSVVRMTPKAILSSN</sequence>
<keyword evidence="2" id="KW-1003">Cell membrane</keyword>
<gene>
    <name evidence="8" type="ORF">H6A13_12410</name>
</gene>
<name>A0A938X267_9CLOT</name>
<feature type="transmembrane region" description="Helical" evidence="6">
    <location>
        <begin position="394"/>
        <end position="418"/>
    </location>
</feature>
<organism evidence="8 9">
    <name type="scientific">Mordavella massiliensis</name>
    <dbReference type="NCBI Taxonomy" id="1871024"/>
    <lineage>
        <taxon>Bacteria</taxon>
        <taxon>Bacillati</taxon>
        <taxon>Bacillota</taxon>
        <taxon>Clostridia</taxon>
        <taxon>Eubacteriales</taxon>
        <taxon>Clostridiaceae</taxon>
        <taxon>Mordavella</taxon>
    </lineage>
</organism>
<dbReference type="InterPro" id="IPR050250">
    <property type="entry name" value="Macrolide_Exporter_MacB"/>
</dbReference>
<evidence type="ECO:0000256" key="6">
    <source>
        <dbReference type="SAM" id="Phobius"/>
    </source>
</evidence>
<evidence type="ECO:0000313" key="8">
    <source>
        <dbReference type="EMBL" id="MBM6827881.1"/>
    </source>
</evidence>
<evidence type="ECO:0000256" key="4">
    <source>
        <dbReference type="ARBA" id="ARBA00022989"/>
    </source>
</evidence>
<feature type="transmembrane region" description="Helical" evidence="6">
    <location>
        <begin position="297"/>
        <end position="323"/>
    </location>
</feature>
<dbReference type="EMBL" id="JACJLV010000073">
    <property type="protein sequence ID" value="MBM6827881.1"/>
    <property type="molecule type" value="Genomic_DNA"/>
</dbReference>
<proteinExistence type="predicted"/>
<keyword evidence="3 6" id="KW-0812">Transmembrane</keyword>
<evidence type="ECO:0000256" key="1">
    <source>
        <dbReference type="ARBA" id="ARBA00004651"/>
    </source>
</evidence>
<dbReference type="Pfam" id="PF02687">
    <property type="entry name" value="FtsX"/>
    <property type="match status" value="1"/>
</dbReference>
<evidence type="ECO:0000256" key="5">
    <source>
        <dbReference type="ARBA" id="ARBA00023136"/>
    </source>
</evidence>
<dbReference type="PANTHER" id="PTHR30572:SF9">
    <property type="entry name" value="ABC TRANSPORTER PERMEASE PROTEIN"/>
    <property type="match status" value="1"/>
</dbReference>
<dbReference type="GO" id="GO:0005886">
    <property type="term" value="C:plasma membrane"/>
    <property type="evidence" value="ECO:0007669"/>
    <property type="project" value="UniProtKB-SubCell"/>
</dbReference>
<dbReference type="PANTHER" id="PTHR30572">
    <property type="entry name" value="MEMBRANE COMPONENT OF TRANSPORTER-RELATED"/>
    <property type="match status" value="1"/>
</dbReference>
<evidence type="ECO:0000256" key="2">
    <source>
        <dbReference type="ARBA" id="ARBA00022475"/>
    </source>
</evidence>
<reference evidence="8" key="1">
    <citation type="submission" date="2020-08" db="EMBL/GenBank/DDBJ databases">
        <authorList>
            <person name="Cejkova D."/>
            <person name="Kubasova T."/>
            <person name="Jahodarova E."/>
            <person name="Rychlik I."/>
        </authorList>
    </citation>
    <scope>NUCLEOTIDE SEQUENCE</scope>
    <source>
        <strain evidence="8">An420c</strain>
    </source>
</reference>
<reference evidence="8" key="2">
    <citation type="journal article" date="2021" name="Sci. Rep.">
        <title>The distribution of antibiotic resistance genes in chicken gut microbiota commensals.</title>
        <authorList>
            <person name="Juricova H."/>
            <person name="Matiasovicova J."/>
            <person name="Kubasova T."/>
            <person name="Cejkova D."/>
            <person name="Rychlik I."/>
        </authorList>
    </citation>
    <scope>NUCLEOTIDE SEQUENCE</scope>
    <source>
        <strain evidence="8">An420c</strain>
    </source>
</reference>
<evidence type="ECO:0000256" key="3">
    <source>
        <dbReference type="ARBA" id="ARBA00022692"/>
    </source>
</evidence>
<comment type="caution">
    <text evidence="8">The sequence shown here is derived from an EMBL/GenBank/DDBJ whole genome shotgun (WGS) entry which is preliminary data.</text>
</comment>
<dbReference type="GO" id="GO:0022857">
    <property type="term" value="F:transmembrane transporter activity"/>
    <property type="evidence" value="ECO:0007669"/>
    <property type="project" value="TreeGrafter"/>
</dbReference>
<feature type="transmembrane region" description="Helical" evidence="6">
    <location>
        <begin position="353"/>
        <end position="374"/>
    </location>
</feature>